<feature type="compositionally biased region" description="Polar residues" evidence="1">
    <location>
        <begin position="292"/>
        <end position="307"/>
    </location>
</feature>
<name>A0A4U0XKL4_9PEZI</name>
<protein>
    <submittedName>
        <fullName evidence="2">Uncharacterized protein</fullName>
    </submittedName>
</protein>
<dbReference type="OrthoDB" id="3945824at2759"/>
<gene>
    <name evidence="2" type="ORF">B0A49_01562</name>
</gene>
<evidence type="ECO:0000313" key="3">
    <source>
        <dbReference type="Proteomes" id="UP000308768"/>
    </source>
</evidence>
<reference evidence="2 3" key="1">
    <citation type="submission" date="2017-03" db="EMBL/GenBank/DDBJ databases">
        <title>Genomes of endolithic fungi from Antarctica.</title>
        <authorList>
            <person name="Coleine C."/>
            <person name="Masonjones S."/>
            <person name="Stajich J.E."/>
        </authorList>
    </citation>
    <scope>NUCLEOTIDE SEQUENCE [LARGE SCALE GENOMIC DNA]</scope>
    <source>
        <strain evidence="2 3">CCFEE 5187</strain>
    </source>
</reference>
<sequence>MTCPLVIGSNRSTISNFTTVLAYPTQYTDIQEGYNWYGVMPTTEGSRSVCATAGPEGSYVKFSSYPQGPATFPPNGNKDGMTWTTTIEFGYGPDWYQRTYPDQAAFNVCSQWSGVAPAVALFTASYLTETSTSHENVAAPTTPSSAHLESSVSATAPIASTAHVESSVSMVPPSAHIESPASTTSPVQSALVHLESAASSLVGVSFSAHLESKVQDTGLLTSTPHVESQVPVTSIAQVPAIPVLTNPPTPQTSITGSSNVLAVNPSGAPGGSSTDVAGVLASLLAGPHISDTAPTQTINPVSGNTSPAAPDDTANAHPARPASDTTPNSAAAPLIIADATYSAAAAPAGSGDRYVVQDQTLAPGSPITLGSGPSVTIIALRTSNDVTQLVVGSSTSVLPTAPAAAASAPSSTPVVVGSATVTANVQGAYVVQGQTLVPGHAITLGPGGSGTATVIALTTNAAGQSVLVVADLGPREARV</sequence>
<dbReference type="AlphaFoldDB" id="A0A4U0XKL4"/>
<comment type="caution">
    <text evidence="2">The sequence shown here is derived from an EMBL/GenBank/DDBJ whole genome shotgun (WGS) entry which is preliminary data.</text>
</comment>
<feature type="region of interest" description="Disordered" evidence="1">
    <location>
        <begin position="291"/>
        <end position="328"/>
    </location>
</feature>
<accession>A0A4U0XKL4</accession>
<evidence type="ECO:0000256" key="1">
    <source>
        <dbReference type="SAM" id="MobiDB-lite"/>
    </source>
</evidence>
<dbReference type="EMBL" id="NAJN01000173">
    <property type="protein sequence ID" value="TKA77762.1"/>
    <property type="molecule type" value="Genomic_DNA"/>
</dbReference>
<proteinExistence type="predicted"/>
<evidence type="ECO:0000313" key="2">
    <source>
        <dbReference type="EMBL" id="TKA77762.1"/>
    </source>
</evidence>
<organism evidence="2 3">
    <name type="scientific">Cryomyces minteri</name>
    <dbReference type="NCBI Taxonomy" id="331657"/>
    <lineage>
        <taxon>Eukaryota</taxon>
        <taxon>Fungi</taxon>
        <taxon>Dikarya</taxon>
        <taxon>Ascomycota</taxon>
        <taxon>Pezizomycotina</taxon>
        <taxon>Dothideomycetes</taxon>
        <taxon>Dothideomycetes incertae sedis</taxon>
        <taxon>Cryomyces</taxon>
    </lineage>
</organism>
<dbReference type="Proteomes" id="UP000308768">
    <property type="component" value="Unassembled WGS sequence"/>
</dbReference>
<keyword evidence="3" id="KW-1185">Reference proteome</keyword>